<comment type="caution">
    <text evidence="1">The sequence shown here is derived from an EMBL/GenBank/DDBJ whole genome shotgun (WGS) entry which is preliminary data.</text>
</comment>
<dbReference type="EMBL" id="CAJVQC010022396">
    <property type="protein sequence ID" value="CAG8717735.1"/>
    <property type="molecule type" value="Genomic_DNA"/>
</dbReference>
<evidence type="ECO:0000313" key="2">
    <source>
        <dbReference type="Proteomes" id="UP000789920"/>
    </source>
</evidence>
<proteinExistence type="predicted"/>
<evidence type="ECO:0000313" key="1">
    <source>
        <dbReference type="EMBL" id="CAG8717735.1"/>
    </source>
</evidence>
<sequence length="160" mass="17817">MIRNFVLLFVFLAALSMVNAFQSQLVKRQASFGRCPLPVPQDIPIITNITLNPDPPIADSQVEVKGSAMTNNDIVNDTFFTFVIFNESITIFAKPTNICNPFRCPTKTISAKPTDICDPIKCPTKVFNFDIKYYLDVGFFPSSYTILVLIGPQSPTINDT</sequence>
<protein>
    <submittedName>
        <fullName evidence="1">18813_t:CDS:1</fullName>
    </submittedName>
</protein>
<reference evidence="1" key="1">
    <citation type="submission" date="2021-06" db="EMBL/GenBank/DDBJ databases">
        <authorList>
            <person name="Kallberg Y."/>
            <person name="Tangrot J."/>
            <person name="Rosling A."/>
        </authorList>
    </citation>
    <scope>NUCLEOTIDE SEQUENCE</scope>
    <source>
        <strain evidence="1">MA461A</strain>
    </source>
</reference>
<name>A0ACA9PN18_9GLOM</name>
<keyword evidence="2" id="KW-1185">Reference proteome</keyword>
<accession>A0ACA9PN18</accession>
<gene>
    <name evidence="1" type="ORF">RPERSI_LOCUS11039</name>
</gene>
<organism evidence="1 2">
    <name type="scientific">Racocetra persica</name>
    <dbReference type="NCBI Taxonomy" id="160502"/>
    <lineage>
        <taxon>Eukaryota</taxon>
        <taxon>Fungi</taxon>
        <taxon>Fungi incertae sedis</taxon>
        <taxon>Mucoromycota</taxon>
        <taxon>Glomeromycotina</taxon>
        <taxon>Glomeromycetes</taxon>
        <taxon>Diversisporales</taxon>
        <taxon>Gigasporaceae</taxon>
        <taxon>Racocetra</taxon>
    </lineage>
</organism>
<feature type="non-terminal residue" evidence="1">
    <location>
        <position position="160"/>
    </location>
</feature>
<dbReference type="Proteomes" id="UP000789920">
    <property type="component" value="Unassembled WGS sequence"/>
</dbReference>